<accession>A0A0U5GRV4</accession>
<proteinExistence type="predicted"/>
<feature type="compositionally biased region" description="Basic and acidic residues" evidence="1">
    <location>
        <begin position="61"/>
        <end position="76"/>
    </location>
</feature>
<evidence type="ECO:0000313" key="3">
    <source>
        <dbReference type="EMBL" id="CEN61690.1"/>
    </source>
</evidence>
<evidence type="ECO:0000313" key="4">
    <source>
        <dbReference type="Proteomes" id="UP000054771"/>
    </source>
</evidence>
<organism evidence="3 4">
    <name type="scientific">Aspergillus calidoustus</name>
    <dbReference type="NCBI Taxonomy" id="454130"/>
    <lineage>
        <taxon>Eukaryota</taxon>
        <taxon>Fungi</taxon>
        <taxon>Dikarya</taxon>
        <taxon>Ascomycota</taxon>
        <taxon>Pezizomycotina</taxon>
        <taxon>Eurotiomycetes</taxon>
        <taxon>Eurotiomycetidae</taxon>
        <taxon>Eurotiales</taxon>
        <taxon>Aspergillaceae</taxon>
        <taxon>Aspergillus</taxon>
        <taxon>Aspergillus subgen. Nidulantes</taxon>
    </lineage>
</organism>
<dbReference type="Pfam" id="PF22942">
    <property type="entry name" value="DUF7025"/>
    <property type="match status" value="1"/>
</dbReference>
<reference evidence="4" key="1">
    <citation type="journal article" date="2016" name="Genome Announc.">
        <title>Draft genome sequences of fungus Aspergillus calidoustus.</title>
        <authorList>
            <person name="Horn F."/>
            <person name="Linde J."/>
            <person name="Mattern D.J."/>
            <person name="Walther G."/>
            <person name="Guthke R."/>
            <person name="Scherlach K."/>
            <person name="Martin K."/>
            <person name="Brakhage A.A."/>
            <person name="Petzke L."/>
            <person name="Valiante V."/>
        </authorList>
    </citation>
    <scope>NUCLEOTIDE SEQUENCE [LARGE SCALE GENOMIC DNA]</scope>
    <source>
        <strain evidence="4">SF006504</strain>
    </source>
</reference>
<gene>
    <name evidence="3" type="ORF">ASPCAL08341</name>
</gene>
<dbReference type="OrthoDB" id="5413311at2759"/>
<dbReference type="PANTHER" id="PTHR46411:SF3">
    <property type="entry name" value="AAA+ ATPASE DOMAIN-CONTAINING PROTEIN"/>
    <property type="match status" value="1"/>
</dbReference>
<evidence type="ECO:0000256" key="1">
    <source>
        <dbReference type="SAM" id="MobiDB-lite"/>
    </source>
</evidence>
<dbReference type="InterPro" id="IPR054289">
    <property type="entry name" value="DUF7025"/>
</dbReference>
<dbReference type="AlphaFoldDB" id="A0A0U5GRV4"/>
<feature type="domain" description="DUF7025" evidence="2">
    <location>
        <begin position="219"/>
        <end position="314"/>
    </location>
</feature>
<dbReference type="EMBL" id="CDMC01000006">
    <property type="protein sequence ID" value="CEN61690.1"/>
    <property type="molecule type" value="Genomic_DNA"/>
</dbReference>
<dbReference type="STRING" id="454130.A0A0U5GRV4"/>
<feature type="compositionally biased region" description="Basic and acidic residues" evidence="1">
    <location>
        <begin position="31"/>
        <end position="48"/>
    </location>
</feature>
<feature type="region of interest" description="Disordered" evidence="1">
    <location>
        <begin position="26"/>
        <end position="76"/>
    </location>
</feature>
<keyword evidence="4" id="KW-1185">Reference proteome</keyword>
<sequence>MHELQSLERKYIQLLEEKIARLEKTLAAGNEPKDEKADASETAKKPDTEDGTEAENSGADSKSKAEKQEKMGDVIDEGSRIKLLDSKYNEAKGVYEDVPSDPLEAKKTPEASQPHAFIWRRTYSENQRCEGATATVTYAGLESLIKVTCRPSYWTNYTEFSGTFQTIIWNWDALEEAAAKSGDEATEEEKTGRSDLRLFLGQIKADPMLQPSTKRVEWERSGEIEFEWLWTLFPQGGMIYSRLCFDEPQAFIARECWTDKYGPEDGRKKDRFLVNCWSYDWDGEKFKRVPGTRKIDEYKNAKPINTLAFYPAKYQIEKTEIAQTEPYGISSLNEARNSRRFVALRRVPRCSTVRGQFCFMRSTVVLC</sequence>
<name>A0A0U5GRV4_ASPCI</name>
<dbReference type="PANTHER" id="PTHR46411">
    <property type="entry name" value="FAMILY ATPASE, PUTATIVE-RELATED"/>
    <property type="match status" value="1"/>
</dbReference>
<evidence type="ECO:0000259" key="2">
    <source>
        <dbReference type="Pfam" id="PF22942"/>
    </source>
</evidence>
<dbReference type="Proteomes" id="UP000054771">
    <property type="component" value="Unassembled WGS sequence"/>
</dbReference>
<protein>
    <recommendedName>
        <fullName evidence="2">DUF7025 domain-containing protein</fullName>
    </recommendedName>
</protein>